<comment type="caution">
    <text evidence="7">The sequence shown here is derived from an EMBL/GenBank/DDBJ whole genome shotgun (WGS) entry which is preliminary data.</text>
</comment>
<gene>
    <name evidence="7" type="ORF">GCM10009789_46820</name>
</gene>
<name>A0ABN2DVK1_9ACTN</name>
<keyword evidence="2 5" id="KW-0812">Transmembrane</keyword>
<protein>
    <recommendedName>
        <fullName evidence="6">Methylamine utilisation protein MauE domain-containing protein</fullName>
    </recommendedName>
</protein>
<keyword evidence="8" id="KW-1185">Reference proteome</keyword>
<proteinExistence type="predicted"/>
<organism evidence="7 8">
    <name type="scientific">Kribbella sancticallisti</name>
    <dbReference type="NCBI Taxonomy" id="460087"/>
    <lineage>
        <taxon>Bacteria</taxon>
        <taxon>Bacillati</taxon>
        <taxon>Actinomycetota</taxon>
        <taxon>Actinomycetes</taxon>
        <taxon>Propionibacteriales</taxon>
        <taxon>Kribbellaceae</taxon>
        <taxon>Kribbella</taxon>
    </lineage>
</organism>
<feature type="transmembrane region" description="Helical" evidence="5">
    <location>
        <begin position="117"/>
        <end position="137"/>
    </location>
</feature>
<dbReference type="EMBL" id="BAAAOS010000032">
    <property type="protein sequence ID" value="GAA1587919.1"/>
    <property type="molecule type" value="Genomic_DNA"/>
</dbReference>
<accession>A0ABN2DVK1</accession>
<dbReference type="Proteomes" id="UP001500393">
    <property type="component" value="Unassembled WGS sequence"/>
</dbReference>
<feature type="transmembrane region" description="Helical" evidence="5">
    <location>
        <begin position="143"/>
        <end position="163"/>
    </location>
</feature>
<sequence>MAGQLAAVQPLVIGALLAWSSYGKLRGPDVDARARRTALSKLVGERHAGAAFRAVGGFELGIAVLLLLPPVWTVEALAAVALSAGFVGYLVYARLVVPESSCGCMGSAATPVRWRSLARGGLLLAASVLALTADAGWWSVQPWLGGVVVVAEAMLFVGLSAELDRYWLIPLRRLRVRLTHPLADTAAFEVPLAATQQQLLRSTAYQALNPFLRSDIRDHWDEGEWRFVSYTASYGDRPATAVFAVPRLRYEPDEVRAAIVDDESGETLYRPLNPLVLVD</sequence>
<dbReference type="Pfam" id="PF07291">
    <property type="entry name" value="MauE"/>
    <property type="match status" value="1"/>
</dbReference>
<evidence type="ECO:0000256" key="2">
    <source>
        <dbReference type="ARBA" id="ARBA00022692"/>
    </source>
</evidence>
<dbReference type="InterPro" id="IPR009908">
    <property type="entry name" value="Methylamine_util_MauE"/>
</dbReference>
<feature type="transmembrane region" description="Helical" evidence="5">
    <location>
        <begin position="50"/>
        <end position="70"/>
    </location>
</feature>
<evidence type="ECO:0000256" key="1">
    <source>
        <dbReference type="ARBA" id="ARBA00004141"/>
    </source>
</evidence>
<evidence type="ECO:0000259" key="6">
    <source>
        <dbReference type="Pfam" id="PF07291"/>
    </source>
</evidence>
<comment type="subcellular location">
    <subcellularLocation>
        <location evidence="1">Membrane</location>
        <topology evidence="1">Multi-pass membrane protein</topology>
    </subcellularLocation>
</comment>
<evidence type="ECO:0000313" key="8">
    <source>
        <dbReference type="Proteomes" id="UP001500393"/>
    </source>
</evidence>
<evidence type="ECO:0000256" key="3">
    <source>
        <dbReference type="ARBA" id="ARBA00022989"/>
    </source>
</evidence>
<feature type="transmembrane region" description="Helical" evidence="5">
    <location>
        <begin position="76"/>
        <end position="97"/>
    </location>
</feature>
<evidence type="ECO:0000313" key="7">
    <source>
        <dbReference type="EMBL" id="GAA1587919.1"/>
    </source>
</evidence>
<keyword evidence="3 5" id="KW-1133">Transmembrane helix</keyword>
<evidence type="ECO:0000256" key="5">
    <source>
        <dbReference type="SAM" id="Phobius"/>
    </source>
</evidence>
<reference evidence="7 8" key="1">
    <citation type="journal article" date="2019" name="Int. J. Syst. Evol. Microbiol.">
        <title>The Global Catalogue of Microorganisms (GCM) 10K type strain sequencing project: providing services to taxonomists for standard genome sequencing and annotation.</title>
        <authorList>
            <consortium name="The Broad Institute Genomics Platform"/>
            <consortium name="The Broad Institute Genome Sequencing Center for Infectious Disease"/>
            <person name="Wu L."/>
            <person name="Ma J."/>
        </authorList>
    </citation>
    <scope>NUCLEOTIDE SEQUENCE [LARGE SCALE GENOMIC DNA]</scope>
    <source>
        <strain evidence="7 8">JCM 14969</strain>
    </source>
</reference>
<keyword evidence="4 5" id="KW-0472">Membrane</keyword>
<feature type="domain" description="Methylamine utilisation protein MauE" evidence="6">
    <location>
        <begin position="5"/>
        <end position="131"/>
    </location>
</feature>
<evidence type="ECO:0000256" key="4">
    <source>
        <dbReference type="ARBA" id="ARBA00023136"/>
    </source>
</evidence>
<dbReference type="RefSeq" id="WP_344217307.1">
    <property type="nucleotide sequence ID" value="NZ_BAAAOS010000032.1"/>
</dbReference>